<organism evidence="5 6">
    <name type="scientific">Algoriphagus antarcticus</name>
    <dbReference type="NCBI Taxonomy" id="238540"/>
    <lineage>
        <taxon>Bacteria</taxon>
        <taxon>Pseudomonadati</taxon>
        <taxon>Bacteroidota</taxon>
        <taxon>Cytophagia</taxon>
        <taxon>Cytophagales</taxon>
        <taxon>Cyclobacteriaceae</taxon>
        <taxon>Algoriphagus</taxon>
    </lineage>
</organism>
<dbReference type="PRINTS" id="PR00038">
    <property type="entry name" value="HTHLUXR"/>
</dbReference>
<dbReference type="PANTHER" id="PTHR44688">
    <property type="entry name" value="DNA-BINDING TRANSCRIPTIONAL ACTIVATOR DEVR_DOSR"/>
    <property type="match status" value="1"/>
</dbReference>
<dbReference type="Proteomes" id="UP000256405">
    <property type="component" value="Unassembled WGS sequence"/>
</dbReference>
<dbReference type="InterPro" id="IPR016032">
    <property type="entry name" value="Sig_transdc_resp-reg_C-effctor"/>
</dbReference>
<dbReference type="CDD" id="cd06170">
    <property type="entry name" value="LuxR_C_like"/>
    <property type="match status" value="1"/>
</dbReference>
<dbReference type="SUPFAM" id="SSF46894">
    <property type="entry name" value="C-terminal effector domain of the bipartite response regulators"/>
    <property type="match status" value="1"/>
</dbReference>
<name>A0A3E0DQ87_9BACT</name>
<evidence type="ECO:0000256" key="2">
    <source>
        <dbReference type="ARBA" id="ARBA00023125"/>
    </source>
</evidence>
<dbReference type="GO" id="GO:0003677">
    <property type="term" value="F:DNA binding"/>
    <property type="evidence" value="ECO:0007669"/>
    <property type="project" value="UniProtKB-KW"/>
</dbReference>
<keyword evidence="6" id="KW-1185">Reference proteome</keyword>
<dbReference type="GO" id="GO:0006355">
    <property type="term" value="P:regulation of DNA-templated transcription"/>
    <property type="evidence" value="ECO:0007669"/>
    <property type="project" value="InterPro"/>
</dbReference>
<dbReference type="PROSITE" id="PS50043">
    <property type="entry name" value="HTH_LUXR_2"/>
    <property type="match status" value="1"/>
</dbReference>
<keyword evidence="3" id="KW-0804">Transcription</keyword>
<accession>A0A3E0DQ87</accession>
<dbReference type="Pfam" id="PF00196">
    <property type="entry name" value="GerE"/>
    <property type="match status" value="1"/>
</dbReference>
<dbReference type="EMBL" id="QUNF01000016">
    <property type="protein sequence ID" value="REG84018.1"/>
    <property type="molecule type" value="Genomic_DNA"/>
</dbReference>
<evidence type="ECO:0000256" key="3">
    <source>
        <dbReference type="ARBA" id="ARBA00023163"/>
    </source>
</evidence>
<dbReference type="Gene3D" id="3.40.50.2300">
    <property type="match status" value="1"/>
</dbReference>
<evidence type="ECO:0000313" key="5">
    <source>
        <dbReference type="EMBL" id="REG84018.1"/>
    </source>
</evidence>
<dbReference type="AlphaFoldDB" id="A0A3E0DQ87"/>
<feature type="domain" description="HTH luxR-type" evidence="4">
    <location>
        <begin position="143"/>
        <end position="208"/>
    </location>
</feature>
<dbReference type="RefSeq" id="WP_086541682.1">
    <property type="nucleotide sequence ID" value="NZ_MSSW01000031.1"/>
</dbReference>
<evidence type="ECO:0000313" key="6">
    <source>
        <dbReference type="Proteomes" id="UP000256405"/>
    </source>
</evidence>
<dbReference type="SMART" id="SM00421">
    <property type="entry name" value="HTH_LUXR"/>
    <property type="match status" value="1"/>
</dbReference>
<keyword evidence="1" id="KW-0805">Transcription regulation</keyword>
<dbReference type="PANTHER" id="PTHR44688:SF16">
    <property type="entry name" value="DNA-BINDING TRANSCRIPTIONAL ACTIVATOR DEVR_DOSR"/>
    <property type="match status" value="1"/>
</dbReference>
<comment type="caution">
    <text evidence="5">The sequence shown here is derived from an EMBL/GenBank/DDBJ whole genome shotgun (WGS) entry which is preliminary data.</text>
</comment>
<gene>
    <name evidence="5" type="ORF">C8N25_11673</name>
</gene>
<proteinExistence type="predicted"/>
<reference evidence="5 6" key="1">
    <citation type="submission" date="2018-08" db="EMBL/GenBank/DDBJ databases">
        <title>Genomic Encyclopedia of Archaeal and Bacterial Type Strains, Phase II (KMG-II): from individual species to whole genera.</title>
        <authorList>
            <person name="Goeker M."/>
        </authorList>
    </citation>
    <scope>NUCLEOTIDE SEQUENCE [LARGE SCALE GENOMIC DNA]</scope>
    <source>
        <strain evidence="5 6">DSM 15986</strain>
    </source>
</reference>
<keyword evidence="2 5" id="KW-0238">DNA-binding</keyword>
<evidence type="ECO:0000259" key="4">
    <source>
        <dbReference type="PROSITE" id="PS50043"/>
    </source>
</evidence>
<protein>
    <submittedName>
        <fullName evidence="5">DNA-binding NarL/FixJ family response regulator</fullName>
    </submittedName>
</protein>
<evidence type="ECO:0000256" key="1">
    <source>
        <dbReference type="ARBA" id="ARBA00023015"/>
    </source>
</evidence>
<sequence>MERHCIIGEPTLLSEGLQHYLEIYREANVNLISLEDLKTKGVVILTDVQFLWIGVIQEIKWLLKLSQKIVRNQPKIKLFVFGEFKDPRSIKSIFKSGASGYLLSNCRTQILKEAIHKVHMGIPFLDPQLTEIFIDNLLQSHHSIASKNQLTKREKQILQLIVQEYTTNEIANKLFISFCTVETHRLHLIQKMGVRNTAGLVREAISCNLVD</sequence>
<dbReference type="InterPro" id="IPR000792">
    <property type="entry name" value="Tscrpt_reg_LuxR_C"/>
</dbReference>